<dbReference type="Proteomes" id="UP000717364">
    <property type="component" value="Unassembled WGS sequence"/>
</dbReference>
<sequence length="82" mass="9170">MKEQLKQRLQELRTEYTSGQKVLTELEAKQANLQNTLLRIQGAIQVLEEELTKADELLSNGTADLSTDDLVPADASHFIQTS</sequence>
<evidence type="ECO:0000313" key="3">
    <source>
        <dbReference type="Proteomes" id="UP000717364"/>
    </source>
</evidence>
<organism evidence="2 3">
    <name type="scientific">Leptothoe spongobia TAU-MAC 1115</name>
    <dbReference type="NCBI Taxonomy" id="1967444"/>
    <lineage>
        <taxon>Bacteria</taxon>
        <taxon>Bacillati</taxon>
        <taxon>Cyanobacteriota</taxon>
        <taxon>Cyanophyceae</taxon>
        <taxon>Nodosilineales</taxon>
        <taxon>Cymatolegaceae</taxon>
        <taxon>Leptothoe</taxon>
        <taxon>Leptothoe spongobia</taxon>
    </lineage>
</organism>
<keyword evidence="1" id="KW-0175">Coiled coil</keyword>
<dbReference type="AlphaFoldDB" id="A0A947GH53"/>
<name>A0A947GH53_9CYAN</name>
<feature type="coiled-coil region" evidence="1">
    <location>
        <begin position="2"/>
        <end position="57"/>
    </location>
</feature>
<proteinExistence type="predicted"/>
<dbReference type="RefSeq" id="WP_215607541.1">
    <property type="nucleotide sequence ID" value="NZ_JADOES010000004.1"/>
</dbReference>
<evidence type="ECO:0000256" key="1">
    <source>
        <dbReference type="SAM" id="Coils"/>
    </source>
</evidence>
<comment type="caution">
    <text evidence="2">The sequence shown here is derived from an EMBL/GenBank/DDBJ whole genome shotgun (WGS) entry which is preliminary data.</text>
</comment>
<evidence type="ECO:0000313" key="2">
    <source>
        <dbReference type="EMBL" id="MBT9314473.1"/>
    </source>
</evidence>
<accession>A0A947GH53</accession>
<reference evidence="2" key="1">
    <citation type="submission" date="2020-11" db="EMBL/GenBank/DDBJ databases">
        <authorList>
            <person name="Konstantinou D."/>
            <person name="Gkelis S."/>
            <person name="Popin R."/>
            <person name="Fewer D."/>
            <person name="Sivonen K."/>
        </authorList>
    </citation>
    <scope>NUCLEOTIDE SEQUENCE</scope>
    <source>
        <strain evidence="2">TAU-MAC 1115</strain>
    </source>
</reference>
<protein>
    <submittedName>
        <fullName evidence="2">Uncharacterized protein</fullName>
    </submittedName>
</protein>
<keyword evidence="3" id="KW-1185">Reference proteome</keyword>
<reference evidence="2" key="2">
    <citation type="journal article" date="2021" name="Mar. Drugs">
        <title>Genome Reduction and Secondary Metabolism of the Marine Sponge-Associated Cyanobacterium Leptothoe.</title>
        <authorList>
            <person name="Konstantinou D."/>
            <person name="Popin R.V."/>
            <person name="Fewer D.P."/>
            <person name="Sivonen K."/>
            <person name="Gkelis S."/>
        </authorList>
    </citation>
    <scope>NUCLEOTIDE SEQUENCE</scope>
    <source>
        <strain evidence="2">TAU-MAC 1115</strain>
    </source>
</reference>
<dbReference type="EMBL" id="JADOES010000004">
    <property type="protein sequence ID" value="MBT9314473.1"/>
    <property type="molecule type" value="Genomic_DNA"/>
</dbReference>
<gene>
    <name evidence="2" type="ORF">IXB50_03440</name>
</gene>